<proteinExistence type="inferred from homology"/>
<dbReference type="EMBL" id="JADGJQ010000079">
    <property type="protein sequence ID" value="KAJ3172347.1"/>
    <property type="molecule type" value="Genomic_DNA"/>
</dbReference>
<dbReference type="SUPFAM" id="SSF144091">
    <property type="entry name" value="Rhomboid-like"/>
    <property type="match status" value="1"/>
</dbReference>
<keyword evidence="6 7" id="KW-0472">Membrane</keyword>
<accession>A0AAD5TIU6</accession>
<name>A0AAD5TIU6_9FUNG</name>
<dbReference type="InterPro" id="IPR007599">
    <property type="entry name" value="DER1"/>
</dbReference>
<comment type="subcellular location">
    <subcellularLocation>
        <location evidence="1 7">Endoplasmic reticulum membrane</location>
        <topology evidence="1 7">Multi-pass membrane protein</topology>
    </subcellularLocation>
</comment>
<dbReference type="AlphaFoldDB" id="A0AAD5TIU6"/>
<sequence>MAERGVLDEVHAWFHSVPPVTRALFAGILGFSLASGLNIISPYQLLFVPDFVLKKYQLWRLVTAFLWQPLGFAFLMNLYFFYRNSNDLETGLFVGRTADYVTFIVFTMLTTCVAAYFFELMVLFEPMMMAVVYVWASHNSDSRVSFLFGIQFKALYLPWALVAMDVFQGNPYPIQKLLGIAVGFLYYYLDQTFPRQNNGRKLLVTPQIFYKWFPPAGGGVAGGAGAGYRFVPPVRPAAGVPGARPGSGGTTGGGVTQRHTWGSGNRLGTD</sequence>
<dbReference type="InterPro" id="IPR035952">
    <property type="entry name" value="Rhomboid-like_sf"/>
</dbReference>
<feature type="compositionally biased region" description="Polar residues" evidence="8">
    <location>
        <begin position="257"/>
        <end position="270"/>
    </location>
</feature>
<dbReference type="Pfam" id="PF04511">
    <property type="entry name" value="DER1"/>
    <property type="match status" value="1"/>
</dbReference>
<feature type="transmembrane region" description="Helical" evidence="7">
    <location>
        <begin position="58"/>
        <end position="80"/>
    </location>
</feature>
<keyword evidence="3 7" id="KW-0812">Transmembrane</keyword>
<evidence type="ECO:0000313" key="10">
    <source>
        <dbReference type="Proteomes" id="UP001212152"/>
    </source>
</evidence>
<evidence type="ECO:0000256" key="1">
    <source>
        <dbReference type="ARBA" id="ARBA00004477"/>
    </source>
</evidence>
<evidence type="ECO:0000256" key="8">
    <source>
        <dbReference type="SAM" id="MobiDB-lite"/>
    </source>
</evidence>
<evidence type="ECO:0000256" key="7">
    <source>
        <dbReference type="RuleBase" id="RU363059"/>
    </source>
</evidence>
<comment type="similarity">
    <text evidence="2 7">Belongs to the derlin family.</text>
</comment>
<feature type="region of interest" description="Disordered" evidence="8">
    <location>
        <begin position="241"/>
        <end position="270"/>
    </location>
</feature>
<organism evidence="9 10">
    <name type="scientific">Geranomyces variabilis</name>
    <dbReference type="NCBI Taxonomy" id="109894"/>
    <lineage>
        <taxon>Eukaryota</taxon>
        <taxon>Fungi</taxon>
        <taxon>Fungi incertae sedis</taxon>
        <taxon>Chytridiomycota</taxon>
        <taxon>Chytridiomycota incertae sedis</taxon>
        <taxon>Chytridiomycetes</taxon>
        <taxon>Spizellomycetales</taxon>
        <taxon>Powellomycetaceae</taxon>
        <taxon>Geranomyces</taxon>
    </lineage>
</organism>
<gene>
    <name evidence="9" type="primary">DERL1</name>
    <name evidence="9" type="ORF">HDU87_007943</name>
</gene>
<evidence type="ECO:0000256" key="3">
    <source>
        <dbReference type="ARBA" id="ARBA00022692"/>
    </source>
</evidence>
<evidence type="ECO:0000256" key="6">
    <source>
        <dbReference type="ARBA" id="ARBA00023136"/>
    </source>
</evidence>
<feature type="transmembrane region" description="Helical" evidence="7">
    <location>
        <begin position="23"/>
        <end position="46"/>
    </location>
</feature>
<reference evidence="9" key="1">
    <citation type="submission" date="2020-05" db="EMBL/GenBank/DDBJ databases">
        <title>Phylogenomic resolution of chytrid fungi.</title>
        <authorList>
            <person name="Stajich J.E."/>
            <person name="Amses K."/>
            <person name="Simmons R."/>
            <person name="Seto K."/>
            <person name="Myers J."/>
            <person name="Bonds A."/>
            <person name="Quandt C.A."/>
            <person name="Barry K."/>
            <person name="Liu P."/>
            <person name="Grigoriev I."/>
            <person name="Longcore J.E."/>
            <person name="James T.Y."/>
        </authorList>
    </citation>
    <scope>NUCLEOTIDE SEQUENCE</scope>
    <source>
        <strain evidence="9">JEL0379</strain>
    </source>
</reference>
<keyword evidence="5 7" id="KW-1133">Transmembrane helix</keyword>
<comment type="caution">
    <text evidence="9">The sequence shown here is derived from an EMBL/GenBank/DDBJ whole genome shotgun (WGS) entry which is preliminary data.</text>
</comment>
<dbReference type="GO" id="GO:0005789">
    <property type="term" value="C:endoplasmic reticulum membrane"/>
    <property type="evidence" value="ECO:0007669"/>
    <property type="project" value="UniProtKB-SubCell"/>
</dbReference>
<comment type="function">
    <text evidence="7">May be involved in the degradation of misfolded endoplasmic reticulum (ER) luminal proteins.</text>
</comment>
<protein>
    <recommendedName>
        <fullName evidence="7">Derlin</fullName>
    </recommendedName>
</protein>
<dbReference type="Proteomes" id="UP001212152">
    <property type="component" value="Unassembled WGS sequence"/>
</dbReference>
<evidence type="ECO:0000256" key="5">
    <source>
        <dbReference type="ARBA" id="ARBA00022989"/>
    </source>
</evidence>
<dbReference type="PANTHER" id="PTHR11009">
    <property type="entry name" value="DER1-LIKE PROTEIN, DERLIN"/>
    <property type="match status" value="1"/>
</dbReference>
<feature type="transmembrane region" description="Helical" evidence="7">
    <location>
        <begin position="100"/>
        <end position="124"/>
    </location>
</feature>
<keyword evidence="10" id="KW-1185">Reference proteome</keyword>
<feature type="transmembrane region" description="Helical" evidence="7">
    <location>
        <begin position="144"/>
        <end position="161"/>
    </location>
</feature>
<feature type="transmembrane region" description="Helical" evidence="7">
    <location>
        <begin position="173"/>
        <end position="189"/>
    </location>
</feature>
<feature type="compositionally biased region" description="Gly residues" evidence="8">
    <location>
        <begin position="245"/>
        <end position="255"/>
    </location>
</feature>
<evidence type="ECO:0000256" key="4">
    <source>
        <dbReference type="ARBA" id="ARBA00022824"/>
    </source>
</evidence>
<evidence type="ECO:0000256" key="2">
    <source>
        <dbReference type="ARBA" id="ARBA00008917"/>
    </source>
</evidence>
<keyword evidence="4 7" id="KW-0256">Endoplasmic reticulum</keyword>
<evidence type="ECO:0000313" key="9">
    <source>
        <dbReference type="EMBL" id="KAJ3172347.1"/>
    </source>
</evidence>
<dbReference type="GO" id="GO:0006950">
    <property type="term" value="P:response to stress"/>
    <property type="evidence" value="ECO:0007669"/>
    <property type="project" value="UniProtKB-ARBA"/>
</dbReference>